<comment type="caution">
    <text evidence="2">The sequence shown here is derived from an EMBL/GenBank/DDBJ whole genome shotgun (WGS) entry which is preliminary data.</text>
</comment>
<evidence type="ECO:0000256" key="1">
    <source>
        <dbReference type="SAM" id="SignalP"/>
    </source>
</evidence>
<keyword evidence="1" id="KW-0732">Signal</keyword>
<keyword evidence="3" id="KW-1185">Reference proteome</keyword>
<feature type="signal peptide" evidence="1">
    <location>
        <begin position="1"/>
        <end position="19"/>
    </location>
</feature>
<evidence type="ECO:0000313" key="3">
    <source>
        <dbReference type="Proteomes" id="UP001290861"/>
    </source>
</evidence>
<proteinExistence type="predicted"/>
<feature type="chain" id="PRO_5045293044" evidence="1">
    <location>
        <begin position="20"/>
        <end position="82"/>
    </location>
</feature>
<name>A0ABU5MY63_9BACT</name>
<accession>A0ABU5MY63</accession>
<protein>
    <submittedName>
        <fullName evidence="2">Uncharacterized protein</fullName>
    </submittedName>
</protein>
<organism evidence="2 3">
    <name type="scientific">Pontiella agarivorans</name>
    <dbReference type="NCBI Taxonomy" id="3038953"/>
    <lineage>
        <taxon>Bacteria</taxon>
        <taxon>Pseudomonadati</taxon>
        <taxon>Kiritimatiellota</taxon>
        <taxon>Kiritimatiellia</taxon>
        <taxon>Kiritimatiellales</taxon>
        <taxon>Pontiellaceae</taxon>
        <taxon>Pontiella</taxon>
    </lineage>
</organism>
<evidence type="ECO:0000313" key="2">
    <source>
        <dbReference type="EMBL" id="MDZ8119134.1"/>
    </source>
</evidence>
<gene>
    <name evidence="2" type="ORF">P9H32_10905</name>
</gene>
<sequence length="82" mass="8796">MYKTILLAAALQASLFAFSSEVQPELSGVLIEAESFAEKGGWVVDQQFIDTMGSPYLLAHGMGNPTLMIFRSVASISGILKT</sequence>
<dbReference type="EMBL" id="JARVCO010000010">
    <property type="protein sequence ID" value="MDZ8119134.1"/>
    <property type="molecule type" value="Genomic_DNA"/>
</dbReference>
<dbReference type="Proteomes" id="UP001290861">
    <property type="component" value="Unassembled WGS sequence"/>
</dbReference>
<reference evidence="2 3" key="1">
    <citation type="journal article" date="2024" name="Appl. Environ. Microbiol.">
        <title>Pontiella agarivorans sp. nov., a novel marine anaerobic bacterium capable of degrading macroalgal polysaccharides and fixing nitrogen.</title>
        <authorList>
            <person name="Liu N."/>
            <person name="Kivenson V."/>
            <person name="Peng X."/>
            <person name="Cui Z."/>
            <person name="Lankiewicz T.S."/>
            <person name="Gosselin K.M."/>
            <person name="English C.J."/>
            <person name="Blair E.M."/>
            <person name="O'Malley M.A."/>
            <person name="Valentine D.L."/>
        </authorList>
    </citation>
    <scope>NUCLEOTIDE SEQUENCE [LARGE SCALE GENOMIC DNA]</scope>
    <source>
        <strain evidence="2 3">NLcol2</strain>
    </source>
</reference>